<dbReference type="EMBL" id="NXIB02000055">
    <property type="protein sequence ID" value="PHX55376.1"/>
    <property type="molecule type" value="Genomic_DNA"/>
</dbReference>
<dbReference type="PANTHER" id="PTHR46656">
    <property type="entry name" value="PUTATIVE-RELATED"/>
    <property type="match status" value="1"/>
</dbReference>
<dbReference type="Gene3D" id="3.40.50.2000">
    <property type="entry name" value="Glycogen Phosphorylase B"/>
    <property type="match status" value="1"/>
</dbReference>
<keyword evidence="2" id="KW-1185">Reference proteome</keyword>
<dbReference type="Proteomes" id="UP000226442">
    <property type="component" value="Unassembled WGS sequence"/>
</dbReference>
<reference evidence="1" key="1">
    <citation type="submission" date="2017-10" db="EMBL/GenBank/DDBJ databases">
        <title>Draft genome sequence of the planktic cyanobacteria Tychonema bourrellyi isolated from alpine lentic freshwater.</title>
        <authorList>
            <person name="Tett A."/>
            <person name="Armanini F."/>
            <person name="Asnicar F."/>
            <person name="Boscaini A."/>
            <person name="Pasolli E."/>
            <person name="Zolfo M."/>
            <person name="Donati C."/>
            <person name="Salmaso N."/>
            <person name="Segata N."/>
        </authorList>
    </citation>
    <scope>NUCLEOTIDE SEQUENCE</scope>
    <source>
        <strain evidence="1">FEM_GT703</strain>
    </source>
</reference>
<dbReference type="SUPFAM" id="SSF53756">
    <property type="entry name" value="UDP-Glycosyltransferase/glycogen phosphorylase"/>
    <property type="match status" value="1"/>
</dbReference>
<name>A0A2G4F0V0_9CYAN</name>
<accession>A0A2G4F0V0</accession>
<dbReference type="Pfam" id="PF13692">
    <property type="entry name" value="Glyco_trans_1_4"/>
    <property type="match status" value="1"/>
</dbReference>
<organism evidence="1 2">
    <name type="scientific">Tychonema bourrellyi FEM_GT703</name>
    <dbReference type="NCBI Taxonomy" id="2040638"/>
    <lineage>
        <taxon>Bacteria</taxon>
        <taxon>Bacillati</taxon>
        <taxon>Cyanobacteriota</taxon>
        <taxon>Cyanophyceae</taxon>
        <taxon>Oscillatoriophycideae</taxon>
        <taxon>Oscillatoriales</taxon>
        <taxon>Microcoleaceae</taxon>
        <taxon>Tychonema</taxon>
    </lineage>
</organism>
<dbReference type="PANTHER" id="PTHR46656:SF3">
    <property type="entry name" value="PUTATIVE-RELATED"/>
    <property type="match status" value="1"/>
</dbReference>
<dbReference type="CDD" id="cd03801">
    <property type="entry name" value="GT4_PimA-like"/>
    <property type="match status" value="1"/>
</dbReference>
<evidence type="ECO:0000313" key="1">
    <source>
        <dbReference type="EMBL" id="PHX55376.1"/>
    </source>
</evidence>
<sequence length="387" mass="43462">MKIIVEGWRSTYHSYSVANQFQMLEMLDRPEVELLHRDMPYIDPAWQTTTSLFDRPIERLLKSIPSPSPNQSADVTLRMYCPWNFAASTSAQTWVFAATEWGVITNLLLEAIGVNSITETPVNSQVKIITPSAWSKAGLIRSGVECDRITTVPLGADTDIYYPPSDQQRQTLRKTFGWEDYFIFLNIGGQTDRKGIRPLLKAFAAVVDKYPHARLVLKGSELFYPSRDEIVKASRVVLNDAERAKVSPRLIYTNHQLSFTQIAQLYQAADAYVSPYLAEGFNLPVLEAAACGLPVICTAGGPTDDFTHPDFALPIESKFRTLNFEGENIFILAPEWEHLTQLMQTVIEQPAFTTKARLAGPHFVSENFTWKHAVDKLLDVISISVAS</sequence>
<dbReference type="RefSeq" id="WP_096830778.1">
    <property type="nucleotide sequence ID" value="NZ_NXIB02000055.1"/>
</dbReference>
<evidence type="ECO:0000313" key="2">
    <source>
        <dbReference type="Proteomes" id="UP000226442"/>
    </source>
</evidence>
<keyword evidence="1" id="KW-0808">Transferase</keyword>
<proteinExistence type="predicted"/>
<dbReference type="GO" id="GO:0016740">
    <property type="term" value="F:transferase activity"/>
    <property type="evidence" value="ECO:0007669"/>
    <property type="project" value="UniProtKB-KW"/>
</dbReference>
<dbReference type="AlphaFoldDB" id="A0A2G4F0V0"/>
<gene>
    <name evidence="1" type="ORF">CP500_011185</name>
</gene>
<dbReference type="OrthoDB" id="440232at2"/>
<protein>
    <submittedName>
        <fullName evidence="1">Glycosyl transferase group 1</fullName>
    </submittedName>
</protein>
<comment type="caution">
    <text evidence="1">The sequence shown here is derived from an EMBL/GenBank/DDBJ whole genome shotgun (WGS) entry which is preliminary data.</text>
</comment>